<evidence type="ECO:0000313" key="3">
    <source>
        <dbReference type="Proteomes" id="UP000602284"/>
    </source>
</evidence>
<accession>A0ABS1J657</accession>
<comment type="caution">
    <text evidence="2">The sequence shown here is derived from an EMBL/GenBank/DDBJ whole genome shotgun (WGS) entry which is preliminary data.</text>
</comment>
<dbReference type="Gene3D" id="3.40.630.30">
    <property type="match status" value="1"/>
</dbReference>
<dbReference type="RefSeq" id="WP_201631255.1">
    <property type="nucleotide sequence ID" value="NZ_JAEQNB010000001.1"/>
</dbReference>
<organism evidence="2 3">
    <name type="scientific">Tumebacillus amylolyticus</name>
    <dbReference type="NCBI Taxonomy" id="2801339"/>
    <lineage>
        <taxon>Bacteria</taxon>
        <taxon>Bacillati</taxon>
        <taxon>Bacillota</taxon>
        <taxon>Bacilli</taxon>
        <taxon>Bacillales</taxon>
        <taxon>Alicyclobacillaceae</taxon>
        <taxon>Tumebacillus</taxon>
    </lineage>
</organism>
<evidence type="ECO:0000313" key="2">
    <source>
        <dbReference type="EMBL" id="MBL0385765.1"/>
    </source>
</evidence>
<feature type="domain" description="N-acetyltransferase" evidence="1">
    <location>
        <begin position="131"/>
        <end position="281"/>
    </location>
</feature>
<dbReference type="InterPro" id="IPR000182">
    <property type="entry name" value="GNAT_dom"/>
</dbReference>
<sequence>MAKPEKALRQMPLVQEPTVTVDALNQRILIRNFRTDMWPALKRRMHKEMQAQPFQKVVLLSREQEVRFLMQQGFVLEATVDQYWQDGPVYYMSRFLTSERREAAHWVKEDSLLEDVLRTEGHSLPPLSVPFQVRQATARDIPQLAALYRKVFASYPSPLTEPAYLKKSLVVNPFSVIEVNGEIVSAAAAEIDAEYRNAEMTNCATDDAYRGRGLMRHLLRHLEDRLIERNIVNAFSIARARSFGMNAALHQEGYRYGGRLVNNCHICGNFEDMNVWGKVLKKTKGAWS</sequence>
<dbReference type="InterPro" id="IPR016181">
    <property type="entry name" value="Acyl_CoA_acyltransferase"/>
</dbReference>
<dbReference type="EMBL" id="JAEQNB010000001">
    <property type="protein sequence ID" value="MBL0385765.1"/>
    <property type="molecule type" value="Genomic_DNA"/>
</dbReference>
<dbReference type="Pfam" id="PF00583">
    <property type="entry name" value="Acetyltransf_1"/>
    <property type="match status" value="1"/>
</dbReference>
<dbReference type="CDD" id="cd04301">
    <property type="entry name" value="NAT_SF"/>
    <property type="match status" value="1"/>
</dbReference>
<protein>
    <submittedName>
        <fullName evidence="2">Beta-lysine N-acetyltransferase</fullName>
    </submittedName>
</protein>
<dbReference type="Proteomes" id="UP000602284">
    <property type="component" value="Unassembled WGS sequence"/>
</dbReference>
<proteinExistence type="predicted"/>
<name>A0ABS1J657_9BACL</name>
<dbReference type="PROSITE" id="PS51186">
    <property type="entry name" value="GNAT"/>
    <property type="match status" value="1"/>
</dbReference>
<dbReference type="SUPFAM" id="SSF55729">
    <property type="entry name" value="Acyl-CoA N-acyltransferases (Nat)"/>
    <property type="match status" value="1"/>
</dbReference>
<dbReference type="NCBIfam" id="TIGR03827">
    <property type="entry name" value="GNAT_ablB"/>
    <property type="match status" value="1"/>
</dbReference>
<dbReference type="InterPro" id="IPR022525">
    <property type="entry name" value="GNAT_AblB"/>
</dbReference>
<evidence type="ECO:0000259" key="1">
    <source>
        <dbReference type="PROSITE" id="PS51186"/>
    </source>
</evidence>
<keyword evidence="3" id="KW-1185">Reference proteome</keyword>
<reference evidence="2 3" key="1">
    <citation type="submission" date="2021-01" db="EMBL/GenBank/DDBJ databases">
        <title>Tumebacillus sp. strain ITR2 16S ribosomal RNA gene Genome sequencing and assembly.</title>
        <authorList>
            <person name="Kang M."/>
        </authorList>
    </citation>
    <scope>NUCLEOTIDE SEQUENCE [LARGE SCALE GENOMIC DNA]</scope>
    <source>
        <strain evidence="2 3">ITR2</strain>
    </source>
</reference>
<gene>
    <name evidence="2" type="primary">ablB</name>
    <name evidence="2" type="ORF">JJB07_03805</name>
</gene>